<accession>A0A0S8FTU0</accession>
<evidence type="ECO:0000313" key="1">
    <source>
        <dbReference type="EMBL" id="KPK64133.1"/>
    </source>
</evidence>
<proteinExistence type="predicted"/>
<evidence type="ECO:0000313" key="2">
    <source>
        <dbReference type="Proteomes" id="UP000051373"/>
    </source>
</evidence>
<protein>
    <submittedName>
        <fullName evidence="1">Uncharacterized protein</fullName>
    </submittedName>
</protein>
<dbReference type="AlphaFoldDB" id="A0A0S8FTU0"/>
<organism evidence="1 2">
    <name type="scientific">candidate division WOR_3 bacterium SM23_42</name>
    <dbReference type="NCBI Taxonomy" id="1703779"/>
    <lineage>
        <taxon>Bacteria</taxon>
        <taxon>Bacteria division WOR-3</taxon>
    </lineage>
</organism>
<dbReference type="STRING" id="1703779.AMJ83_03820"/>
<gene>
    <name evidence="1" type="ORF">AMJ83_03820</name>
</gene>
<reference evidence="1 2" key="1">
    <citation type="journal article" date="2015" name="Microbiome">
        <title>Genomic resolution of linkages in carbon, nitrogen, and sulfur cycling among widespread estuary sediment bacteria.</title>
        <authorList>
            <person name="Baker B.J."/>
            <person name="Lazar C.S."/>
            <person name="Teske A.P."/>
            <person name="Dick G.J."/>
        </authorList>
    </citation>
    <scope>NUCLEOTIDE SEQUENCE [LARGE SCALE GENOMIC DNA]</scope>
    <source>
        <strain evidence="1">SM23_42</strain>
    </source>
</reference>
<dbReference type="Proteomes" id="UP000051373">
    <property type="component" value="Unassembled WGS sequence"/>
</dbReference>
<comment type="caution">
    <text evidence="1">The sequence shown here is derived from an EMBL/GenBank/DDBJ whole genome shotgun (WGS) entry which is preliminary data.</text>
</comment>
<name>A0A0S8FTU0_UNCW3</name>
<sequence length="199" mass="21456">MKLTWIMLIVLAPTLVLATIIRGGPGDRIMGFAPGDTLVDTLYVTVRVPARIGLYVNGNTEFDLGDPAVTFPPVVFPGYYDPTTVSGTNTDGIDVEVFSNSQALTWYLQTNGSGDFSATIALDQLFYAQDGEPNPADGTDPPGGNWLPFTTTYTQIASGLGTTGWQDESQDFLFQAEVDDQPTPAAGETVVIRYRVYAE</sequence>
<dbReference type="EMBL" id="LJUJ01000005">
    <property type="protein sequence ID" value="KPK64133.1"/>
    <property type="molecule type" value="Genomic_DNA"/>
</dbReference>